<dbReference type="Proteomes" id="UP001597380">
    <property type="component" value="Unassembled WGS sequence"/>
</dbReference>
<sequence length="174" mass="20059">MTGSENRQLETERKLIYFLPALAVVMIFAAVLLRSQEDTQEEVDSAQFHQLTNLFLVHLNMVRTQWNIHGRPAQTELKGMLVKMGSLGIPDLRTPHGSYNCQALWRLMLDKPMLVNKRPITALAMVDKRLESEYCRYLLSDEVYFDVDLRHGTLSQRAEKLRAIQQNGNEMLGK</sequence>
<keyword evidence="1" id="KW-1133">Transmembrane helix</keyword>
<keyword evidence="1" id="KW-0472">Membrane</keyword>
<accession>A0ABW4XSY8</accession>
<evidence type="ECO:0000313" key="2">
    <source>
        <dbReference type="EMBL" id="MFD2097631.1"/>
    </source>
</evidence>
<name>A0ABW4XSY8_9GAMM</name>
<protein>
    <submittedName>
        <fullName evidence="2">Uncharacterized protein</fullName>
    </submittedName>
</protein>
<gene>
    <name evidence="2" type="ORF">ACFSJ3_16695</name>
</gene>
<proteinExistence type="predicted"/>
<comment type="caution">
    <text evidence="2">The sequence shown here is derived from an EMBL/GenBank/DDBJ whole genome shotgun (WGS) entry which is preliminary data.</text>
</comment>
<reference evidence="3" key="1">
    <citation type="journal article" date="2019" name="Int. J. Syst. Evol. Microbiol.">
        <title>The Global Catalogue of Microorganisms (GCM) 10K type strain sequencing project: providing services to taxonomists for standard genome sequencing and annotation.</title>
        <authorList>
            <consortium name="The Broad Institute Genomics Platform"/>
            <consortium name="The Broad Institute Genome Sequencing Center for Infectious Disease"/>
            <person name="Wu L."/>
            <person name="Ma J."/>
        </authorList>
    </citation>
    <scope>NUCLEOTIDE SEQUENCE [LARGE SCALE GENOMIC DNA]</scope>
    <source>
        <strain evidence="3">CGMCC 1.10992</strain>
    </source>
</reference>
<feature type="transmembrane region" description="Helical" evidence="1">
    <location>
        <begin position="15"/>
        <end position="33"/>
    </location>
</feature>
<keyword evidence="1" id="KW-0812">Transmembrane</keyword>
<keyword evidence="3" id="KW-1185">Reference proteome</keyword>
<evidence type="ECO:0000313" key="3">
    <source>
        <dbReference type="Proteomes" id="UP001597380"/>
    </source>
</evidence>
<evidence type="ECO:0000256" key="1">
    <source>
        <dbReference type="SAM" id="Phobius"/>
    </source>
</evidence>
<dbReference type="RefSeq" id="WP_345341751.1">
    <property type="nucleotide sequence ID" value="NZ_BAABLI010000031.1"/>
</dbReference>
<dbReference type="EMBL" id="JBHUHT010000027">
    <property type="protein sequence ID" value="MFD2097631.1"/>
    <property type="molecule type" value="Genomic_DNA"/>
</dbReference>
<organism evidence="2 3">
    <name type="scientific">Corallincola platygyrae</name>
    <dbReference type="NCBI Taxonomy" id="1193278"/>
    <lineage>
        <taxon>Bacteria</taxon>
        <taxon>Pseudomonadati</taxon>
        <taxon>Pseudomonadota</taxon>
        <taxon>Gammaproteobacteria</taxon>
        <taxon>Alteromonadales</taxon>
        <taxon>Psychromonadaceae</taxon>
        <taxon>Corallincola</taxon>
    </lineage>
</organism>